<reference evidence="2" key="1">
    <citation type="submission" date="2017-03" db="EMBL/GenBank/DDBJ databases">
        <title>Phytopthora megakarya and P. palmivora, two closely related causual agents of cacao black pod achieved similar genome size and gene model numbers by different mechanisms.</title>
        <authorList>
            <person name="Ali S."/>
            <person name="Shao J."/>
            <person name="Larry D.J."/>
            <person name="Kronmiller B."/>
            <person name="Shen D."/>
            <person name="Strem M.D."/>
            <person name="Melnick R.L."/>
            <person name="Guiltinan M.J."/>
            <person name="Tyler B.M."/>
            <person name="Meinhardt L.W."/>
            <person name="Bailey B.A."/>
        </authorList>
    </citation>
    <scope>NUCLEOTIDE SEQUENCE [LARGE SCALE GENOMIC DNA]</scope>
    <source>
        <strain evidence="2">zdho120</strain>
    </source>
</reference>
<dbReference type="Proteomes" id="UP000198211">
    <property type="component" value="Unassembled WGS sequence"/>
</dbReference>
<evidence type="ECO:0000313" key="2">
    <source>
        <dbReference type="Proteomes" id="UP000198211"/>
    </source>
</evidence>
<gene>
    <name evidence="1" type="ORF">PHMEG_00010558</name>
</gene>
<evidence type="ECO:0000313" key="1">
    <source>
        <dbReference type="EMBL" id="OWZ15741.1"/>
    </source>
</evidence>
<comment type="caution">
    <text evidence="1">The sequence shown here is derived from an EMBL/GenBank/DDBJ whole genome shotgun (WGS) entry which is preliminary data.</text>
</comment>
<accession>A0A225WDE7</accession>
<dbReference type="AlphaFoldDB" id="A0A225WDE7"/>
<keyword evidence="2" id="KW-1185">Reference proteome</keyword>
<protein>
    <submittedName>
        <fullName evidence="1">Uncharacterized protein</fullName>
    </submittedName>
</protein>
<proteinExistence type="predicted"/>
<dbReference type="OrthoDB" id="1436180at2759"/>
<sequence length="119" mass="14627">MYQRLFTRYDWPNIRDVYVEWRQWQKLLLMLWRIHAAIVFYVTWRLRNDILFQETQAECPRIQSVTSSFRRHCQFIFRHATELGVDGEEVVEILHRLGFDEPTALTLPPPERRIWIPRL</sequence>
<dbReference type="STRING" id="4795.A0A225WDE7"/>
<organism evidence="1 2">
    <name type="scientific">Phytophthora megakarya</name>
    <dbReference type="NCBI Taxonomy" id="4795"/>
    <lineage>
        <taxon>Eukaryota</taxon>
        <taxon>Sar</taxon>
        <taxon>Stramenopiles</taxon>
        <taxon>Oomycota</taxon>
        <taxon>Peronosporomycetes</taxon>
        <taxon>Peronosporales</taxon>
        <taxon>Peronosporaceae</taxon>
        <taxon>Phytophthora</taxon>
    </lineage>
</organism>
<dbReference type="EMBL" id="NBNE01001062">
    <property type="protein sequence ID" value="OWZ15741.1"/>
    <property type="molecule type" value="Genomic_DNA"/>
</dbReference>
<name>A0A225WDE7_9STRA</name>